<dbReference type="PANTHER" id="PTHR10742:SF418">
    <property type="entry name" value="AMINE OXIDASE DOMAIN-CONTAINING PROTEIN"/>
    <property type="match status" value="1"/>
</dbReference>
<proteinExistence type="predicted"/>
<evidence type="ECO:0000313" key="2">
    <source>
        <dbReference type="EMBL" id="KAL0478291.1"/>
    </source>
</evidence>
<reference evidence="2 3" key="1">
    <citation type="submission" date="2024-03" db="EMBL/GenBank/DDBJ databases">
        <title>The Acrasis kona genome and developmental transcriptomes reveal deep origins of eukaryotic multicellular pathways.</title>
        <authorList>
            <person name="Sheikh S."/>
            <person name="Fu C.-J."/>
            <person name="Brown M.W."/>
            <person name="Baldauf S.L."/>
        </authorList>
    </citation>
    <scope>NUCLEOTIDE SEQUENCE [LARGE SCALE GENOMIC DNA]</scope>
    <source>
        <strain evidence="2 3">ATCC MYA-3509</strain>
    </source>
</reference>
<dbReference type="InterPro" id="IPR002937">
    <property type="entry name" value="Amino_oxidase"/>
</dbReference>
<sequence>MGLKHDYILCEASNRLGGRVRTNSHGVELGAEFIHGDNSLLSKLVDQLNIKKKLAFDVETGEGIQYYHNKKFLNHEDKVIQNLHNVIDSMLDESKLSTTNDMSCREYLEVNNMGPEVASLLDSRLMRTNGTNLDSQSILGHTLENESWTFGCRNYQLCKGHSMTQVMEHLSKPLQRVLLNQTIHTIDYTNEKHIVINDGFITCDYVIVTVPISILHRRHEPYGIKFTPSLPQDTQYAIDHMLGMDSGMKVHLMYKKPIWHEQTTNKGKNLIFVSDHSNIAQIWFPGAHTTSDGLFIINGFTTGDKSSSAVKNQVSDHHIIQEFRQLVSEMYNVPMHQDGFVKGKVFDWRRDCPTVFGAYSFSKVAKGRRWDAEHHPRNVLSKSVDNRIYFAGEGTSLHAYSTIQGGLESGERAAKQVLADMQEKNVQPIKQKL</sequence>
<organism evidence="2 3">
    <name type="scientific">Acrasis kona</name>
    <dbReference type="NCBI Taxonomy" id="1008807"/>
    <lineage>
        <taxon>Eukaryota</taxon>
        <taxon>Discoba</taxon>
        <taxon>Heterolobosea</taxon>
        <taxon>Tetramitia</taxon>
        <taxon>Eutetramitia</taxon>
        <taxon>Acrasidae</taxon>
        <taxon>Acrasis</taxon>
    </lineage>
</organism>
<dbReference type="Proteomes" id="UP001431209">
    <property type="component" value="Unassembled WGS sequence"/>
</dbReference>
<dbReference type="PANTHER" id="PTHR10742">
    <property type="entry name" value="FLAVIN MONOAMINE OXIDASE"/>
    <property type="match status" value="1"/>
</dbReference>
<accession>A0AAW2YMX8</accession>
<protein>
    <submittedName>
        <fullName evidence="2">Lysine-specific histone demethylase</fullName>
    </submittedName>
</protein>
<dbReference type="SUPFAM" id="SSF51905">
    <property type="entry name" value="FAD/NAD(P)-binding domain"/>
    <property type="match status" value="1"/>
</dbReference>
<name>A0AAW2YMX8_9EUKA</name>
<dbReference type="InterPro" id="IPR050281">
    <property type="entry name" value="Flavin_monoamine_oxidase"/>
</dbReference>
<feature type="domain" description="Amine oxidase" evidence="1">
    <location>
        <begin position="5"/>
        <end position="418"/>
    </location>
</feature>
<dbReference type="InterPro" id="IPR036188">
    <property type="entry name" value="FAD/NAD-bd_sf"/>
</dbReference>
<dbReference type="SUPFAM" id="SSF54373">
    <property type="entry name" value="FAD-linked reductases, C-terminal domain"/>
    <property type="match status" value="1"/>
</dbReference>
<dbReference type="EMBL" id="JAOPGA020000356">
    <property type="protein sequence ID" value="KAL0478291.1"/>
    <property type="molecule type" value="Genomic_DNA"/>
</dbReference>
<dbReference type="GO" id="GO:0016491">
    <property type="term" value="F:oxidoreductase activity"/>
    <property type="evidence" value="ECO:0007669"/>
    <property type="project" value="InterPro"/>
</dbReference>
<comment type="caution">
    <text evidence="2">The sequence shown here is derived from an EMBL/GenBank/DDBJ whole genome shotgun (WGS) entry which is preliminary data.</text>
</comment>
<dbReference type="Gene3D" id="3.90.660.10">
    <property type="match status" value="1"/>
</dbReference>
<dbReference type="Pfam" id="PF01593">
    <property type="entry name" value="Amino_oxidase"/>
    <property type="match status" value="1"/>
</dbReference>
<dbReference type="AlphaFoldDB" id="A0AAW2YMX8"/>
<gene>
    <name evidence="2" type="ORF">AKO1_008539</name>
</gene>
<dbReference type="Gene3D" id="3.50.50.60">
    <property type="entry name" value="FAD/NAD(P)-binding domain"/>
    <property type="match status" value="1"/>
</dbReference>
<evidence type="ECO:0000313" key="3">
    <source>
        <dbReference type="Proteomes" id="UP001431209"/>
    </source>
</evidence>
<keyword evidence="3" id="KW-1185">Reference proteome</keyword>
<evidence type="ECO:0000259" key="1">
    <source>
        <dbReference type="Pfam" id="PF01593"/>
    </source>
</evidence>